<keyword evidence="4" id="KW-1185">Reference proteome</keyword>
<dbReference type="Proteomes" id="UP000007307">
    <property type="component" value="Chromosome"/>
</dbReference>
<gene>
    <name evidence="3" type="ordered locus">AMF_868</name>
</gene>
<dbReference type="InterPro" id="IPR034904">
    <property type="entry name" value="FSCA_dom_sf"/>
</dbReference>
<accession>B9KGZ4</accession>
<dbReference type="KEGG" id="amf:AMF_868"/>
<dbReference type="Gene3D" id="3.30.1370.70">
    <property type="entry name" value="Scaffold protein Nfu/NifU, N-terminal domain"/>
    <property type="match status" value="1"/>
</dbReference>
<feature type="domain" description="Scaffold protein Nfu/NifU N-terminal" evidence="2">
    <location>
        <begin position="8"/>
        <end position="95"/>
    </location>
</feature>
<dbReference type="InterPro" id="IPR014824">
    <property type="entry name" value="Nfu/NifU_N"/>
</dbReference>
<protein>
    <recommendedName>
        <fullName evidence="2">Scaffold protein Nfu/NifU N-terminal domain-containing protein</fullName>
    </recommendedName>
</protein>
<dbReference type="PANTHER" id="PTHR11178">
    <property type="entry name" value="IRON-SULFUR CLUSTER SCAFFOLD PROTEIN NFU-RELATED"/>
    <property type="match status" value="1"/>
</dbReference>
<dbReference type="AlphaFoldDB" id="B9KGZ4"/>
<reference evidence="3 4" key="1">
    <citation type="journal article" date="2009" name="BMC Genomics">
        <title>Conservation in the face of diversity: multistrain analysis of an intracellular bacterium.</title>
        <authorList>
            <person name="Dark M.J."/>
            <person name="Herndon D.R."/>
            <person name="Kappmeyer L.S."/>
            <person name="Gonzales M.P."/>
            <person name="Nordeen E."/>
            <person name="Palmer G.H."/>
            <person name="Knowles D.P. Jr."/>
            <person name="Brayton K.A."/>
        </authorList>
    </citation>
    <scope>NUCLEOTIDE SEQUENCE [LARGE SCALE GENOMIC DNA]</scope>
    <source>
        <strain evidence="3 4">Florida</strain>
    </source>
</reference>
<dbReference type="Pfam" id="PF08712">
    <property type="entry name" value="Nfu_N"/>
    <property type="match status" value="1"/>
</dbReference>
<dbReference type="SMART" id="SM00932">
    <property type="entry name" value="Nfu_N"/>
    <property type="match status" value="1"/>
</dbReference>
<evidence type="ECO:0000256" key="1">
    <source>
        <dbReference type="ARBA" id="ARBA00006420"/>
    </source>
</evidence>
<dbReference type="SUPFAM" id="SSF110836">
    <property type="entry name" value="Hypothetical protein SAV1430"/>
    <property type="match status" value="1"/>
</dbReference>
<dbReference type="InterPro" id="IPR036498">
    <property type="entry name" value="Nfu/NifU_N_sf"/>
</dbReference>
<proteinExistence type="inferred from homology"/>
<comment type="similarity">
    <text evidence="1">Belongs to the NifU family.</text>
</comment>
<dbReference type="SUPFAM" id="SSF117916">
    <property type="entry name" value="Fe-S cluster assembly (FSCA) domain-like"/>
    <property type="match status" value="1"/>
</dbReference>
<dbReference type="Gene3D" id="3.30.300.130">
    <property type="entry name" value="Fe-S cluster assembly (FSCA)"/>
    <property type="match status" value="1"/>
</dbReference>
<sequence>MQGLFMFIQIEVTPNPDALRFLLSAEIGAIGSGIEFSDATTAQGSTLARLLFEIQGVSKVFFGGDFVSVTKLPDADWDTLRPEILVVMTDYFSLHNAYSDAAPQAHEESDEREFFDTKDSEVVQRVKELIEHYVRPAVAQDGGDIKFRGYKEGVVFVHLRGACSGCPSAAVTLKDGVYGMLSYYVPEVKAVESV</sequence>
<dbReference type="InterPro" id="IPR035433">
    <property type="entry name" value="NFU1-like"/>
</dbReference>
<dbReference type="PANTHER" id="PTHR11178:SF1">
    <property type="entry name" value="NFU1 IRON-SULFUR CLUSTER SCAFFOLD HOMOLOG, MITOCHONDRIAL"/>
    <property type="match status" value="1"/>
</dbReference>
<dbReference type="Pfam" id="PF01106">
    <property type="entry name" value="NifU"/>
    <property type="match status" value="1"/>
</dbReference>
<evidence type="ECO:0000313" key="4">
    <source>
        <dbReference type="Proteomes" id="UP000007307"/>
    </source>
</evidence>
<dbReference type="GO" id="GO:0005506">
    <property type="term" value="F:iron ion binding"/>
    <property type="evidence" value="ECO:0007669"/>
    <property type="project" value="InterPro"/>
</dbReference>
<dbReference type="eggNOG" id="COG0694">
    <property type="taxonomic scope" value="Bacteria"/>
</dbReference>
<dbReference type="STRING" id="320483.AMF_868"/>
<evidence type="ECO:0000313" key="3">
    <source>
        <dbReference type="EMBL" id="ACM49698.1"/>
    </source>
</evidence>
<dbReference type="EMBL" id="CP001079">
    <property type="protein sequence ID" value="ACM49698.1"/>
    <property type="molecule type" value="Genomic_DNA"/>
</dbReference>
<organism evidence="3 4">
    <name type="scientific">Anaplasma marginale (strain Florida)</name>
    <dbReference type="NCBI Taxonomy" id="320483"/>
    <lineage>
        <taxon>Bacteria</taxon>
        <taxon>Pseudomonadati</taxon>
        <taxon>Pseudomonadota</taxon>
        <taxon>Alphaproteobacteria</taxon>
        <taxon>Rickettsiales</taxon>
        <taxon>Anaplasmataceae</taxon>
        <taxon>Anaplasma</taxon>
    </lineage>
</organism>
<dbReference type="GO" id="GO:0051536">
    <property type="term" value="F:iron-sulfur cluster binding"/>
    <property type="evidence" value="ECO:0007669"/>
    <property type="project" value="InterPro"/>
</dbReference>
<name>B9KGZ4_ANAMF</name>
<dbReference type="PIRSF" id="PIRSF036773">
    <property type="entry name" value="HIRIP5"/>
    <property type="match status" value="1"/>
</dbReference>
<dbReference type="GO" id="GO:0016226">
    <property type="term" value="P:iron-sulfur cluster assembly"/>
    <property type="evidence" value="ECO:0007669"/>
    <property type="project" value="InterPro"/>
</dbReference>
<dbReference type="HOGENOM" id="CLU_060555_0_2_5"/>
<evidence type="ECO:0000259" key="2">
    <source>
        <dbReference type="SMART" id="SM00932"/>
    </source>
</evidence>
<dbReference type="InterPro" id="IPR001075">
    <property type="entry name" value="NIF_FeS_clus_asmbl_NifU_C"/>
</dbReference>